<dbReference type="Gene3D" id="2.70.98.10">
    <property type="match status" value="2"/>
</dbReference>
<dbReference type="InterPro" id="IPR023232">
    <property type="entry name" value="Glyco_hydro_2_AS"/>
</dbReference>
<dbReference type="InterPro" id="IPR036156">
    <property type="entry name" value="Beta-gal/glucu_dom_sf"/>
</dbReference>
<reference evidence="9" key="1">
    <citation type="submission" date="2020-06" db="EMBL/GenBank/DDBJ databases">
        <title>WGS assembly of Ceratodon purpureus strain R40.</title>
        <authorList>
            <person name="Carey S.B."/>
            <person name="Jenkins J."/>
            <person name="Shu S."/>
            <person name="Lovell J.T."/>
            <person name="Sreedasyam A."/>
            <person name="Maumus F."/>
            <person name="Tiley G.P."/>
            <person name="Fernandez-Pozo N."/>
            <person name="Barry K."/>
            <person name="Chen C."/>
            <person name="Wang M."/>
            <person name="Lipzen A."/>
            <person name="Daum C."/>
            <person name="Saski C.A."/>
            <person name="Payton A.C."/>
            <person name="Mcbreen J.C."/>
            <person name="Conrad R.E."/>
            <person name="Kollar L.M."/>
            <person name="Olsson S."/>
            <person name="Huttunen S."/>
            <person name="Landis J.B."/>
            <person name="Wickett N.J."/>
            <person name="Johnson M.G."/>
            <person name="Rensing S.A."/>
            <person name="Grimwood J."/>
            <person name="Schmutz J."/>
            <person name="Mcdaniel S.F."/>
        </authorList>
    </citation>
    <scope>NUCLEOTIDE SEQUENCE</scope>
    <source>
        <strain evidence="9">R40</strain>
    </source>
</reference>
<dbReference type="Gene3D" id="2.60.40.10">
    <property type="entry name" value="Immunoglobulins"/>
    <property type="match status" value="2"/>
</dbReference>
<dbReference type="InterPro" id="IPR017853">
    <property type="entry name" value="GH"/>
</dbReference>
<dbReference type="InterPro" id="IPR023230">
    <property type="entry name" value="Glyco_hydro_2_CS"/>
</dbReference>
<dbReference type="Pfam" id="PF02929">
    <property type="entry name" value="Bgal_small_N"/>
    <property type="match status" value="1"/>
</dbReference>
<accession>A0A8T0IFQ7</accession>
<dbReference type="InterPro" id="IPR008979">
    <property type="entry name" value="Galactose-bd-like_sf"/>
</dbReference>
<evidence type="ECO:0000313" key="9">
    <source>
        <dbReference type="EMBL" id="KAG0582604.1"/>
    </source>
</evidence>
<dbReference type="InterPro" id="IPR006102">
    <property type="entry name" value="Ig-like_GH2"/>
</dbReference>
<evidence type="ECO:0000256" key="7">
    <source>
        <dbReference type="RuleBase" id="RU361154"/>
    </source>
</evidence>
<evidence type="ECO:0000256" key="3">
    <source>
        <dbReference type="ARBA" id="ARBA00012756"/>
    </source>
</evidence>
<dbReference type="Pfam" id="PF16353">
    <property type="entry name" value="LacZ_4"/>
    <property type="match status" value="1"/>
</dbReference>
<dbReference type="Pfam" id="PF00703">
    <property type="entry name" value="Glyco_hydro_2"/>
    <property type="match status" value="1"/>
</dbReference>
<dbReference type="InterPro" id="IPR014718">
    <property type="entry name" value="GH-type_carb-bd"/>
</dbReference>
<dbReference type="InterPro" id="IPR006104">
    <property type="entry name" value="Glyco_hydro_2_N"/>
</dbReference>
<name>A0A8T0IFQ7_CERPU</name>
<evidence type="ECO:0000256" key="1">
    <source>
        <dbReference type="ARBA" id="ARBA00001412"/>
    </source>
</evidence>
<dbReference type="InterPro" id="IPR004199">
    <property type="entry name" value="B-gal_small/dom_5"/>
</dbReference>
<dbReference type="FunFam" id="3.20.20.80:FF:000018">
    <property type="entry name" value="Beta-galactosidase"/>
    <property type="match status" value="1"/>
</dbReference>
<dbReference type="InterPro" id="IPR006103">
    <property type="entry name" value="Glyco_hydro_2_cat"/>
</dbReference>
<organism evidence="9 10">
    <name type="scientific">Ceratodon purpureus</name>
    <name type="common">Fire moss</name>
    <name type="synonym">Dicranum purpureum</name>
    <dbReference type="NCBI Taxonomy" id="3225"/>
    <lineage>
        <taxon>Eukaryota</taxon>
        <taxon>Viridiplantae</taxon>
        <taxon>Streptophyta</taxon>
        <taxon>Embryophyta</taxon>
        <taxon>Bryophyta</taxon>
        <taxon>Bryophytina</taxon>
        <taxon>Bryopsida</taxon>
        <taxon>Dicranidae</taxon>
        <taxon>Pseudoditrichales</taxon>
        <taxon>Ditrichaceae</taxon>
        <taxon>Ceratodon</taxon>
    </lineage>
</organism>
<dbReference type="Gene3D" id="3.20.20.80">
    <property type="entry name" value="Glycosidases"/>
    <property type="match status" value="1"/>
</dbReference>
<dbReference type="PROSITE" id="PS00719">
    <property type="entry name" value="GLYCOSYL_HYDROL_F2_1"/>
    <property type="match status" value="1"/>
</dbReference>
<evidence type="ECO:0000256" key="4">
    <source>
        <dbReference type="ARBA" id="ARBA00022801"/>
    </source>
</evidence>
<comment type="catalytic activity">
    <reaction evidence="1">
        <text>Hydrolysis of terminal non-reducing beta-D-galactose residues in beta-D-galactosides.</text>
        <dbReference type="EC" id="3.2.1.23"/>
    </reaction>
</comment>
<comment type="similarity">
    <text evidence="2 7">Belongs to the glycosyl hydrolase 2 family.</text>
</comment>
<dbReference type="Pfam" id="PF02836">
    <property type="entry name" value="Glyco_hydro_2_C"/>
    <property type="match status" value="1"/>
</dbReference>
<dbReference type="SUPFAM" id="SSF49785">
    <property type="entry name" value="Galactose-binding domain-like"/>
    <property type="match status" value="1"/>
</dbReference>
<dbReference type="PRINTS" id="PR00132">
    <property type="entry name" value="GLHYDRLASE2"/>
</dbReference>
<proteinExistence type="inferred from homology"/>
<dbReference type="PROSITE" id="PS00608">
    <property type="entry name" value="GLYCOSYL_HYDROL_F2_2"/>
    <property type="match status" value="1"/>
</dbReference>
<dbReference type="GO" id="GO:0004565">
    <property type="term" value="F:beta-galactosidase activity"/>
    <property type="evidence" value="ECO:0007669"/>
    <property type="project" value="UniProtKB-EC"/>
</dbReference>
<gene>
    <name evidence="9" type="ORF">KC19_3G072800</name>
</gene>
<feature type="domain" description="Beta galactosidase small chain/" evidence="8">
    <location>
        <begin position="882"/>
        <end position="1202"/>
    </location>
</feature>
<evidence type="ECO:0000259" key="8">
    <source>
        <dbReference type="SMART" id="SM01038"/>
    </source>
</evidence>
<evidence type="ECO:0000256" key="5">
    <source>
        <dbReference type="ARBA" id="ARBA00023295"/>
    </source>
</evidence>
<evidence type="ECO:0000313" key="10">
    <source>
        <dbReference type="Proteomes" id="UP000822688"/>
    </source>
</evidence>
<dbReference type="EMBL" id="CM026423">
    <property type="protein sequence ID" value="KAG0582604.1"/>
    <property type="molecule type" value="Genomic_DNA"/>
</dbReference>
<dbReference type="FunFam" id="2.60.40.10:FF:000680">
    <property type="entry name" value="Beta-galactosidase"/>
    <property type="match status" value="1"/>
</dbReference>
<dbReference type="Proteomes" id="UP000822688">
    <property type="component" value="Chromosome 3"/>
</dbReference>
<comment type="caution">
    <text evidence="9">The sequence shown here is derived from an EMBL/GenBank/DDBJ whole genome shotgun (WGS) entry which is preliminary data.</text>
</comment>
<dbReference type="InterPro" id="IPR006101">
    <property type="entry name" value="Glyco_hydro_2"/>
</dbReference>
<dbReference type="GO" id="GO:0030246">
    <property type="term" value="F:carbohydrate binding"/>
    <property type="evidence" value="ECO:0007669"/>
    <property type="project" value="InterPro"/>
</dbReference>
<dbReference type="SUPFAM" id="SSF74650">
    <property type="entry name" value="Galactose mutarotase-like"/>
    <property type="match status" value="1"/>
</dbReference>
<dbReference type="SMART" id="SM01038">
    <property type="entry name" value="Bgal_small_N"/>
    <property type="match status" value="1"/>
</dbReference>
<dbReference type="GO" id="GO:0009341">
    <property type="term" value="C:beta-galactosidase complex"/>
    <property type="evidence" value="ECO:0007669"/>
    <property type="project" value="InterPro"/>
</dbReference>
<dbReference type="Gene3D" id="2.60.120.260">
    <property type="entry name" value="Galactose-binding domain-like"/>
    <property type="match status" value="1"/>
</dbReference>
<protein>
    <recommendedName>
        <fullName evidence="3">beta-galactosidase</fullName>
        <ecNumber evidence="3">3.2.1.23</ecNumber>
    </recommendedName>
    <alternativeName>
        <fullName evidence="6">Lactase</fullName>
    </alternativeName>
</protein>
<evidence type="ECO:0000256" key="2">
    <source>
        <dbReference type="ARBA" id="ARBA00007401"/>
    </source>
</evidence>
<dbReference type="GO" id="GO:0005990">
    <property type="term" value="P:lactose catabolic process"/>
    <property type="evidence" value="ECO:0007669"/>
    <property type="project" value="TreeGrafter"/>
</dbReference>
<keyword evidence="10" id="KW-1185">Reference proteome</keyword>
<dbReference type="AlphaFoldDB" id="A0A8T0IFQ7"/>
<dbReference type="Pfam" id="PF02837">
    <property type="entry name" value="Glyco_hydro_2_N"/>
    <property type="match status" value="1"/>
</dbReference>
<dbReference type="PANTHER" id="PTHR46323:SF2">
    <property type="entry name" value="BETA-GALACTOSIDASE"/>
    <property type="match status" value="1"/>
</dbReference>
<dbReference type="EC" id="3.2.1.23" evidence="3"/>
<dbReference type="InterPro" id="IPR013783">
    <property type="entry name" value="Ig-like_fold"/>
</dbReference>
<dbReference type="SUPFAM" id="SSF49303">
    <property type="entry name" value="beta-Galactosidase/glucuronidase domain"/>
    <property type="match status" value="2"/>
</dbReference>
<dbReference type="InterPro" id="IPR032312">
    <property type="entry name" value="LacZ_4"/>
</dbReference>
<dbReference type="InterPro" id="IPR011013">
    <property type="entry name" value="Gal_mutarotase_sf_dom"/>
</dbReference>
<evidence type="ECO:0000256" key="6">
    <source>
        <dbReference type="ARBA" id="ARBA00032230"/>
    </source>
</evidence>
<dbReference type="PANTHER" id="PTHR46323">
    <property type="entry name" value="BETA-GALACTOSIDASE"/>
    <property type="match status" value="1"/>
</dbReference>
<keyword evidence="4 7" id="KW-0378">Hydrolase</keyword>
<keyword evidence="5 7" id="KW-0326">Glycosidase</keyword>
<sequence>MSLQAAAIAGPPIHSTVLARKASPSWRRGRWGQPLLKRTTSSVSHRRIPLHSISCRQAPDIASERNESVRAPQVSEEGVSMAEAGKIPDVRRRDWEDPMTVEWNKRHAHVPLQCHTGIEGALKFWQRRSQADFIAAEQAVWGDDAVDAARVSADSWTHGLQFVRSLAGLWKFHLASCPEVVPEHFFSLGFDDGKWGSLPVPSNWQMHGHDRPIYTNIVYPFPINPPFVPSENPTGCYRTSFTVPSEWTGRRLFLNFEAVDSAFYVWVNGVRIGYSQDSRLPSEFDITDQCRPGVENVLAVQVMRWSDGSYLEDQDHWWLSGIHRNVSIYSKPQVMIADYFVKTAVEGDFQSATIKVEVAVEGPREMIADNMLSQYTTEAVLFENFDDEGDFKMPSEAAHLQPQGLDSALIGCHAHTILKAQLQRPKLWSAEHPNLYTIVVLLKDSSGAVIDCEACRVGVRQISTRPKELLVNGEPVVIRGVNRHEHHPRLGKTNVEACMIKDVTLMKQHNINAVRNSHYPMHPRWYELCDLFGLYMVDEANLETHGFDPEPWTWPERQLTFDPKWANAYLQRMINMVERDKNHASIIFWSLGNEAGYGPNHQAMAGWTRGRDPTRLLHYEGGGARTVSTDVVCPMYTRVWDIVKIAQDPSETRPVILCEYSHAMGNSNGNFQAYWDAIDGIHGLQGGFIWDWADQGLLKQGQDGVKHWAYGGDFGDVPHDLNFCLNGLIWPDRNPHPALHEVKHAYQPIGISLKDDNIEIWNKNFFTSLDYVKFTWSLSADGAVLERGIIDVPAIEPSKKHRIKLNSGPWASRWQQTEANEVFLDITASLSEPTRWADAGHLLASEQIELPACKPAQRQLLSTSSMPALSVEESAGIIKIKPAGGEGWEIQIDKKRGLLSSWQVDGTCVLSDGPLPCFWRAPTDNDKGGSALSYLSQWKACGLDTLTQTGCEDFEMVRVSDNVFLVKAVIFIEPKGEEPPPPEISESQTGDIDKVTEESIKTQVAEMKEERAQRETLTGFKIKVQYRMFGDGNVVASYDVKPSSRISTLPRVGVQFNVDKECSKVEWYGRGPFECYPDRKSSARVGNYIKDVKDLHVPYIVPGENGGRADVRWVALKSMTKGVGILAIHGEDSPSMQMSASFYTSQELDRATHEEQLQPGEKIEVHLDHKHMGIGGDDSWTPCVHPQYLVPPQSYQFSIRFCPLTRQSSPLKICQTQLEKMS</sequence>
<dbReference type="InterPro" id="IPR050347">
    <property type="entry name" value="Bact_Beta-galactosidase"/>
</dbReference>
<dbReference type="SUPFAM" id="SSF51445">
    <property type="entry name" value="(Trans)glycosidases"/>
    <property type="match status" value="1"/>
</dbReference>